<accession>A0ABR8DBQ7</accession>
<evidence type="ECO:0000313" key="3">
    <source>
        <dbReference type="Proteomes" id="UP000661112"/>
    </source>
</evidence>
<proteinExistence type="predicted"/>
<comment type="caution">
    <text evidence="2">The sequence shown here is derived from an EMBL/GenBank/DDBJ whole genome shotgun (WGS) entry which is preliminary data.</text>
</comment>
<protein>
    <submittedName>
        <fullName evidence="2">Uncharacterized protein</fullName>
    </submittedName>
</protein>
<keyword evidence="3" id="KW-1185">Reference proteome</keyword>
<evidence type="ECO:0000313" key="2">
    <source>
        <dbReference type="EMBL" id="MBD2504655.1"/>
    </source>
</evidence>
<dbReference type="EMBL" id="JACJSG010000056">
    <property type="protein sequence ID" value="MBD2504655.1"/>
    <property type="molecule type" value="Genomic_DNA"/>
</dbReference>
<reference evidence="2 3" key="1">
    <citation type="journal article" date="2020" name="ISME J.">
        <title>Comparative genomics reveals insights into cyanobacterial evolution and habitat adaptation.</title>
        <authorList>
            <person name="Chen M.Y."/>
            <person name="Teng W.K."/>
            <person name="Zhao L."/>
            <person name="Hu C.X."/>
            <person name="Zhou Y.K."/>
            <person name="Han B.P."/>
            <person name="Song L.R."/>
            <person name="Shu W.S."/>
        </authorList>
    </citation>
    <scope>NUCLEOTIDE SEQUENCE [LARGE SCALE GENOMIC DNA]</scope>
    <source>
        <strain evidence="2 3">FACHB-119</strain>
    </source>
</reference>
<feature type="signal peptide" evidence="1">
    <location>
        <begin position="1"/>
        <end position="23"/>
    </location>
</feature>
<organism evidence="2 3">
    <name type="scientific">Anabaena azotica FACHB-119</name>
    <dbReference type="NCBI Taxonomy" id="947527"/>
    <lineage>
        <taxon>Bacteria</taxon>
        <taxon>Bacillati</taxon>
        <taxon>Cyanobacteriota</taxon>
        <taxon>Cyanophyceae</taxon>
        <taxon>Nostocales</taxon>
        <taxon>Nostocaceae</taxon>
        <taxon>Anabaena</taxon>
        <taxon>Anabaena azotica</taxon>
    </lineage>
</organism>
<feature type="chain" id="PRO_5047406038" evidence="1">
    <location>
        <begin position="24"/>
        <end position="175"/>
    </location>
</feature>
<name>A0ABR8DBQ7_9NOST</name>
<sequence length="175" mass="19569">MPGKLKLFLVLLLSILATASAGAYLHQQLTPTLIVDTTSSQPQQLSVVESSQEESHDLERIQYKNIPLETINSPLQGSDPKTLALNFLDDFTSASGKRQVEVAYPQHNQALVTVTQILKSKDTSEEIRYRLEMNSFGRSLFVSSPPIWQIVWVGSQISCRNGNRPLNNITQRCQD</sequence>
<keyword evidence="1" id="KW-0732">Signal</keyword>
<evidence type="ECO:0000256" key="1">
    <source>
        <dbReference type="SAM" id="SignalP"/>
    </source>
</evidence>
<gene>
    <name evidence="2" type="ORF">H6G83_29290</name>
</gene>
<dbReference type="Proteomes" id="UP000661112">
    <property type="component" value="Unassembled WGS sequence"/>
</dbReference>
<dbReference type="RefSeq" id="WP_190478662.1">
    <property type="nucleotide sequence ID" value="NZ_JACJSG010000056.1"/>
</dbReference>